<accession>A0A540M0G3</accession>
<keyword evidence="1" id="KW-1133">Transmembrane helix</keyword>
<reference evidence="2 3" key="1">
    <citation type="journal article" date="2019" name="G3 (Bethesda)">
        <title>Sequencing of a Wild Apple (Malus baccata) Genome Unravels the Differences Between Cultivated and Wild Apple Species Regarding Disease Resistance and Cold Tolerance.</title>
        <authorList>
            <person name="Chen X."/>
        </authorList>
    </citation>
    <scope>NUCLEOTIDE SEQUENCE [LARGE SCALE GENOMIC DNA]</scope>
    <source>
        <strain evidence="3">cv. Shandingzi</strain>
        <tissue evidence="2">Leaves</tissue>
    </source>
</reference>
<feature type="transmembrane region" description="Helical" evidence="1">
    <location>
        <begin position="7"/>
        <end position="26"/>
    </location>
</feature>
<protein>
    <submittedName>
        <fullName evidence="2">Uncharacterized protein</fullName>
    </submittedName>
</protein>
<name>A0A540M0G3_MALBA</name>
<evidence type="ECO:0000313" key="2">
    <source>
        <dbReference type="EMBL" id="TQD92029.1"/>
    </source>
</evidence>
<evidence type="ECO:0000313" key="3">
    <source>
        <dbReference type="Proteomes" id="UP000315295"/>
    </source>
</evidence>
<keyword evidence="1" id="KW-0472">Membrane</keyword>
<comment type="caution">
    <text evidence="2">The sequence shown here is derived from an EMBL/GenBank/DDBJ whole genome shotgun (WGS) entry which is preliminary data.</text>
</comment>
<gene>
    <name evidence="2" type="ORF">C1H46_022354</name>
</gene>
<keyword evidence="1" id="KW-0812">Transmembrane</keyword>
<dbReference type="EMBL" id="VIEB01000403">
    <property type="protein sequence ID" value="TQD92029.1"/>
    <property type="molecule type" value="Genomic_DNA"/>
</dbReference>
<proteinExistence type="predicted"/>
<organism evidence="2 3">
    <name type="scientific">Malus baccata</name>
    <name type="common">Siberian crab apple</name>
    <name type="synonym">Pyrus baccata</name>
    <dbReference type="NCBI Taxonomy" id="106549"/>
    <lineage>
        <taxon>Eukaryota</taxon>
        <taxon>Viridiplantae</taxon>
        <taxon>Streptophyta</taxon>
        <taxon>Embryophyta</taxon>
        <taxon>Tracheophyta</taxon>
        <taxon>Spermatophyta</taxon>
        <taxon>Magnoliopsida</taxon>
        <taxon>eudicotyledons</taxon>
        <taxon>Gunneridae</taxon>
        <taxon>Pentapetalae</taxon>
        <taxon>rosids</taxon>
        <taxon>fabids</taxon>
        <taxon>Rosales</taxon>
        <taxon>Rosaceae</taxon>
        <taxon>Amygdaloideae</taxon>
        <taxon>Maleae</taxon>
        <taxon>Malus</taxon>
    </lineage>
</organism>
<sequence length="191" mass="21428">MEMKGSNIGFVVTMFVMAGVVIGQYVDPDFVDDSLIDADFTTFENFRNPSPAIPPQHQNPIPVIPPRLRNPLPVTSPPSQDILPVFPKSSPPPPFHHAPRKEHSCLRRCRKNCTNDKVILRRACFEACPSNCRIFHEGSKSLKKCLLSCIEAIPTYPAAAFVAEKNHILKNMKGQLDTCYNICISRIRIDN</sequence>
<evidence type="ECO:0000256" key="1">
    <source>
        <dbReference type="SAM" id="Phobius"/>
    </source>
</evidence>
<dbReference type="Proteomes" id="UP000315295">
    <property type="component" value="Unassembled WGS sequence"/>
</dbReference>
<dbReference type="AlphaFoldDB" id="A0A540M0G3"/>
<keyword evidence="3" id="KW-1185">Reference proteome</keyword>